<dbReference type="EMBL" id="FZQP02003035">
    <property type="protein sequence ID" value="VVC97138.1"/>
    <property type="molecule type" value="Genomic_DNA"/>
</dbReference>
<reference evidence="2 3" key="1">
    <citation type="submission" date="2017-07" db="EMBL/GenBank/DDBJ databases">
        <authorList>
            <person name="Talla V."/>
            <person name="Backstrom N."/>
        </authorList>
    </citation>
    <scope>NUCLEOTIDE SEQUENCE [LARGE SCALE GENOMIC DNA]</scope>
</reference>
<name>A0A5E4QJ72_9NEOP</name>
<keyword evidence="3" id="KW-1185">Reference proteome</keyword>
<sequence length="171" mass="19593">MLKITALLSLILIATVSHGAYRSRRDADPSNDYNTGGATWAQGISCDSCGTECASACGTRNFRSCCFNYLRRKRPDSTKSVFHYGNIYYPQREHIPPFFMDDSPEKNSRSFENDKNFGILDYNIGDSVGWFLVLLLWTGMHPLQYQQPRILNLPWAEDLELQEAFYDNNEV</sequence>
<gene>
    <name evidence="2" type="ORF">LSINAPIS_LOCUS8497</name>
</gene>
<organism evidence="2 3">
    <name type="scientific">Leptidea sinapis</name>
    <dbReference type="NCBI Taxonomy" id="189913"/>
    <lineage>
        <taxon>Eukaryota</taxon>
        <taxon>Metazoa</taxon>
        <taxon>Ecdysozoa</taxon>
        <taxon>Arthropoda</taxon>
        <taxon>Hexapoda</taxon>
        <taxon>Insecta</taxon>
        <taxon>Pterygota</taxon>
        <taxon>Neoptera</taxon>
        <taxon>Endopterygota</taxon>
        <taxon>Lepidoptera</taxon>
        <taxon>Glossata</taxon>
        <taxon>Ditrysia</taxon>
        <taxon>Papilionoidea</taxon>
        <taxon>Pieridae</taxon>
        <taxon>Dismorphiinae</taxon>
        <taxon>Leptidea</taxon>
    </lineage>
</organism>
<feature type="chain" id="PRO_5022867094" description="Trissin" evidence="1">
    <location>
        <begin position="20"/>
        <end position="171"/>
    </location>
</feature>
<accession>A0A5E4QJ72</accession>
<evidence type="ECO:0008006" key="4">
    <source>
        <dbReference type="Google" id="ProtNLM"/>
    </source>
</evidence>
<evidence type="ECO:0000313" key="3">
    <source>
        <dbReference type="Proteomes" id="UP000324832"/>
    </source>
</evidence>
<evidence type="ECO:0000256" key="1">
    <source>
        <dbReference type="SAM" id="SignalP"/>
    </source>
</evidence>
<proteinExistence type="predicted"/>
<feature type="signal peptide" evidence="1">
    <location>
        <begin position="1"/>
        <end position="19"/>
    </location>
</feature>
<protein>
    <recommendedName>
        <fullName evidence="4">Trissin</fullName>
    </recommendedName>
</protein>
<keyword evidence="1" id="KW-0732">Signal</keyword>
<dbReference type="AlphaFoldDB" id="A0A5E4QJ72"/>
<evidence type="ECO:0000313" key="2">
    <source>
        <dbReference type="EMBL" id="VVC97138.1"/>
    </source>
</evidence>
<dbReference type="Proteomes" id="UP000324832">
    <property type="component" value="Unassembled WGS sequence"/>
</dbReference>